<protein>
    <recommendedName>
        <fullName evidence="1">DUF6894 domain-containing protein</fullName>
    </recommendedName>
</protein>
<evidence type="ECO:0000259" key="1">
    <source>
        <dbReference type="Pfam" id="PF21834"/>
    </source>
</evidence>
<dbReference type="Pfam" id="PF21834">
    <property type="entry name" value="DUF6894"/>
    <property type="match status" value="1"/>
</dbReference>
<evidence type="ECO:0000313" key="2">
    <source>
        <dbReference type="EMBL" id="APG09668.1"/>
    </source>
</evidence>
<dbReference type="Proteomes" id="UP000181962">
    <property type="component" value="Chromosome"/>
</dbReference>
<dbReference type="RefSeq" id="WP_039147108.1">
    <property type="nucleotide sequence ID" value="NZ_CP017637.1"/>
</dbReference>
<organism evidence="2 3">
    <name type="scientific">Bradyrhizobium japonicum</name>
    <dbReference type="NCBI Taxonomy" id="375"/>
    <lineage>
        <taxon>Bacteria</taxon>
        <taxon>Pseudomonadati</taxon>
        <taxon>Pseudomonadota</taxon>
        <taxon>Alphaproteobacteria</taxon>
        <taxon>Hyphomicrobiales</taxon>
        <taxon>Nitrobacteraceae</taxon>
        <taxon>Bradyrhizobium</taxon>
    </lineage>
</organism>
<evidence type="ECO:0000313" key="3">
    <source>
        <dbReference type="Proteomes" id="UP000181962"/>
    </source>
</evidence>
<dbReference type="EMBL" id="CP017637">
    <property type="protein sequence ID" value="APG09668.1"/>
    <property type="molecule type" value="Genomic_DNA"/>
</dbReference>
<dbReference type="OrthoDB" id="7575967at2"/>
<dbReference type="InterPro" id="IPR054189">
    <property type="entry name" value="DUF6894"/>
</dbReference>
<sequence length="76" mass="9075">MPRYFFHVTHKRRELDREGYELPDEHAAWKEATVTAGQILQGLHGKLTPDREWRIEVVDESRNTLYVLRINAEKRT</sequence>
<dbReference type="AlphaFoldDB" id="A0A1L3F8Q5"/>
<feature type="domain" description="DUF6894" evidence="1">
    <location>
        <begin position="3"/>
        <end position="70"/>
    </location>
</feature>
<proteinExistence type="predicted"/>
<gene>
    <name evidence="2" type="ORF">BKD09_15120</name>
</gene>
<name>A0A1L3F8Q5_BRAJP</name>
<reference evidence="2 3" key="1">
    <citation type="submission" date="2016-11" db="EMBL/GenBank/DDBJ databases">
        <title>Complete Genome Sequence of Bradyrhizobium sp. strain J5, an isolated from soybean nodule in Hokkaido.</title>
        <authorList>
            <person name="Kanehara K."/>
        </authorList>
    </citation>
    <scope>NUCLEOTIDE SEQUENCE [LARGE SCALE GENOMIC DNA]</scope>
    <source>
        <strain evidence="2 3">J5</strain>
    </source>
</reference>
<accession>A0A1L3F8Q5</accession>